<comment type="similarity">
    <text evidence="1">Belongs to the ATP-dependent AMP-binding enzyme family.</text>
</comment>
<dbReference type="Gene3D" id="3.40.50.12780">
    <property type="entry name" value="N-terminal domain of ligase-like"/>
    <property type="match status" value="1"/>
</dbReference>
<evidence type="ECO:0000256" key="3">
    <source>
        <dbReference type="ARBA" id="ARBA00022598"/>
    </source>
</evidence>
<keyword evidence="3 6" id="KW-0436">Ligase</keyword>
<dbReference type="PANTHER" id="PTHR43201:SF5">
    <property type="entry name" value="MEDIUM-CHAIN ACYL-COA LIGASE ACSF2, MITOCHONDRIAL"/>
    <property type="match status" value="1"/>
</dbReference>
<proteinExistence type="inferred from homology"/>
<dbReference type="InterPro" id="IPR045851">
    <property type="entry name" value="AMP-bd_C_sf"/>
</dbReference>
<dbReference type="GO" id="GO:0031956">
    <property type="term" value="F:medium-chain fatty acid-CoA ligase activity"/>
    <property type="evidence" value="ECO:0007669"/>
    <property type="project" value="TreeGrafter"/>
</dbReference>
<dbReference type="InterPro" id="IPR042099">
    <property type="entry name" value="ANL_N_sf"/>
</dbReference>
<dbReference type="PROSITE" id="PS00455">
    <property type="entry name" value="AMP_BINDING"/>
    <property type="match status" value="1"/>
</dbReference>
<accession>A0A380HP00</accession>
<feature type="domain" description="AMP-dependent synthetase/ligase" evidence="5">
    <location>
        <begin position="116"/>
        <end position="320"/>
    </location>
</feature>
<reference evidence="6 7" key="1">
    <citation type="submission" date="2018-06" db="EMBL/GenBank/DDBJ databases">
        <authorList>
            <consortium name="Pathogen Informatics"/>
            <person name="Doyle S."/>
        </authorList>
    </citation>
    <scope>NUCLEOTIDE SEQUENCE [LARGE SCALE GENOMIC DNA]</scope>
    <source>
        <strain evidence="6 7">NCTC7688</strain>
    </source>
</reference>
<dbReference type="GO" id="GO:0006631">
    <property type="term" value="P:fatty acid metabolic process"/>
    <property type="evidence" value="ECO:0007669"/>
    <property type="project" value="TreeGrafter"/>
</dbReference>
<dbReference type="PANTHER" id="PTHR43201">
    <property type="entry name" value="ACYL-COA SYNTHETASE"/>
    <property type="match status" value="1"/>
</dbReference>
<evidence type="ECO:0000256" key="1">
    <source>
        <dbReference type="ARBA" id="ARBA00006432"/>
    </source>
</evidence>
<evidence type="ECO:0000259" key="5">
    <source>
        <dbReference type="Pfam" id="PF00501"/>
    </source>
</evidence>
<dbReference type="EMBL" id="UHED01000001">
    <property type="protein sequence ID" value="SUM84324.1"/>
    <property type="molecule type" value="Genomic_DNA"/>
</dbReference>
<dbReference type="SUPFAM" id="SSF56801">
    <property type="entry name" value="Acetyl-CoA synthetase-like"/>
    <property type="match status" value="1"/>
</dbReference>
<organism evidence="6 7">
    <name type="scientific">Staphylococcus saprophyticus</name>
    <dbReference type="NCBI Taxonomy" id="29385"/>
    <lineage>
        <taxon>Bacteria</taxon>
        <taxon>Bacillati</taxon>
        <taxon>Bacillota</taxon>
        <taxon>Bacilli</taxon>
        <taxon>Bacillales</taxon>
        <taxon>Staphylococcaceae</taxon>
        <taxon>Staphylococcus</taxon>
    </lineage>
</organism>
<dbReference type="InterPro" id="IPR020845">
    <property type="entry name" value="AMP-binding_CS"/>
</dbReference>
<dbReference type="Pfam" id="PF00501">
    <property type="entry name" value="AMP-binding"/>
    <property type="match status" value="1"/>
</dbReference>
<evidence type="ECO:0000256" key="2">
    <source>
        <dbReference type="ARBA" id="ARBA00017625"/>
    </source>
</evidence>
<name>A0A380HP00_STASA</name>
<dbReference type="AlphaFoldDB" id="A0A380HP00"/>
<dbReference type="Gene3D" id="3.30.300.30">
    <property type="match status" value="1"/>
</dbReference>
<dbReference type="Proteomes" id="UP000254707">
    <property type="component" value="Unassembled WGS sequence"/>
</dbReference>
<evidence type="ECO:0000313" key="7">
    <source>
        <dbReference type="Proteomes" id="UP000254707"/>
    </source>
</evidence>
<gene>
    <name evidence="6" type="primary">menE_2</name>
    <name evidence="6" type="ORF">NCTC7688_02423</name>
</gene>
<evidence type="ECO:0000313" key="6">
    <source>
        <dbReference type="EMBL" id="SUM84324.1"/>
    </source>
</evidence>
<sequence length="454" mass="52412">MELLKKMDDYAKKQPNQYALDFGRDKQTYAGLVQNMKWYKQQFQHIPQYSYVGLLIEDPLTTIELYLTMLHHQCIPCILDYRWSEEQIKTLIDHYGIPFLINSELEVIKTQNEQGQLKWHEDVLHIGFTSGTTGLPKAYYRNELSWIYSYEETEKLMKTEIDTMIAPGPLSHSLSLFVCVFALYTGRTFIGQQQFDAQTLADMMQNDHTIHHCALFVVPTMLDAYVSGQLEIQQIKYIFSTGDKLPYSLRNRVATHFPNATLIEFFGTSEASFISYNYDNEAPSHSVGKLFPNVKIDLEQPDDKGIGKLKVKSNMVFSGYVDDAHQSDCWIGIGDFASMDAHNYLYLHGREHDRMIIGGRNVYPIEVERAVQDFESFHEVLVISAPHTKFGEIAVLLYTGTEHVTYSELRAFLSKRLARYQIPSKLLKIEKMEHTQSGKIARETMKQRYMKGAL</sequence>
<protein>
    <recommendedName>
        <fullName evidence="2">Putative long chain fatty acid-CoA ligase VraA</fullName>
    </recommendedName>
    <alternativeName>
        <fullName evidence="4">Acyl-CoA synthetase</fullName>
    </alternativeName>
</protein>
<evidence type="ECO:0000256" key="4">
    <source>
        <dbReference type="ARBA" id="ARBA00032875"/>
    </source>
</evidence>
<dbReference type="InterPro" id="IPR000873">
    <property type="entry name" value="AMP-dep_synth/lig_dom"/>
</dbReference>
<dbReference type="RefSeq" id="WP_115338666.1">
    <property type="nucleotide sequence ID" value="NZ_CP065797.1"/>
</dbReference>